<reference evidence="1" key="1">
    <citation type="thesis" date="2020" institute="ProQuest LLC" country="789 East Eisenhower Parkway, Ann Arbor, MI, USA">
        <title>Comparative Genomics and Chromosome Evolution.</title>
        <authorList>
            <person name="Mudd A.B."/>
        </authorList>
    </citation>
    <scope>NUCLEOTIDE SEQUENCE</scope>
    <source>
        <strain evidence="1">1538</strain>
        <tissue evidence="1">Blood</tissue>
    </source>
</reference>
<comment type="caution">
    <text evidence="1">The sequence shown here is derived from an EMBL/GenBank/DDBJ whole genome shotgun (WGS) entry which is preliminary data.</text>
</comment>
<evidence type="ECO:0000313" key="1">
    <source>
        <dbReference type="EMBL" id="DBA20891.1"/>
    </source>
</evidence>
<evidence type="ECO:0000313" key="2">
    <source>
        <dbReference type="Proteomes" id="UP001181693"/>
    </source>
</evidence>
<protein>
    <submittedName>
        <fullName evidence="1">Uncharacterized protein</fullName>
    </submittedName>
</protein>
<name>A0AAV2ZVW4_PYXAD</name>
<accession>A0AAV2ZVW4</accession>
<gene>
    <name evidence="1" type="ORF">GDO54_017628</name>
</gene>
<dbReference type="EMBL" id="DYDO01000007">
    <property type="protein sequence ID" value="DBA20891.1"/>
    <property type="molecule type" value="Genomic_DNA"/>
</dbReference>
<dbReference type="AlphaFoldDB" id="A0AAV2ZVW4"/>
<organism evidence="1 2">
    <name type="scientific">Pyxicephalus adspersus</name>
    <name type="common">African bullfrog</name>
    <dbReference type="NCBI Taxonomy" id="30357"/>
    <lineage>
        <taxon>Eukaryota</taxon>
        <taxon>Metazoa</taxon>
        <taxon>Chordata</taxon>
        <taxon>Craniata</taxon>
        <taxon>Vertebrata</taxon>
        <taxon>Euteleostomi</taxon>
        <taxon>Amphibia</taxon>
        <taxon>Batrachia</taxon>
        <taxon>Anura</taxon>
        <taxon>Neobatrachia</taxon>
        <taxon>Ranoidea</taxon>
        <taxon>Pyxicephalidae</taxon>
        <taxon>Pyxicephalinae</taxon>
        <taxon>Pyxicephalus</taxon>
    </lineage>
</organism>
<proteinExistence type="predicted"/>
<dbReference type="Proteomes" id="UP001181693">
    <property type="component" value="Unassembled WGS sequence"/>
</dbReference>
<keyword evidence="2" id="KW-1185">Reference proteome</keyword>
<sequence length="111" mass="12401">MVEGKCPVFGPYLTFTLVVLAVPHCRESLYLFLEFRSKECFKASLEPYCKCSNQSRSAFLNLGIARGSLGNRQSVPLRSIELTPMVFSAICKDDNIPTDQRINKENIAAVP</sequence>